<accession>A0A8H5B4Q6</accession>
<dbReference type="GO" id="GO:0010420">
    <property type="term" value="F:polyprenyldihydroxybenzoate methyltransferase activity"/>
    <property type="evidence" value="ECO:0007669"/>
    <property type="project" value="TreeGrafter"/>
</dbReference>
<dbReference type="CDD" id="cd02440">
    <property type="entry name" value="AdoMet_MTases"/>
    <property type="match status" value="1"/>
</dbReference>
<evidence type="ECO:0000313" key="6">
    <source>
        <dbReference type="Proteomes" id="UP000567179"/>
    </source>
</evidence>
<dbReference type="Pfam" id="PF13649">
    <property type="entry name" value="Methyltransf_25"/>
    <property type="match status" value="1"/>
</dbReference>
<dbReference type="AlphaFoldDB" id="A0A8H5B4Q6"/>
<gene>
    <name evidence="5" type="ORF">D9619_006517</name>
</gene>
<sequence>MVTTQNAQNTSNNSANLDEIAHFSKLSSDERGEFVFLHKMNPVRVRFIRENLLEVAQCESPELDSPSVGAELLRGLDVLDVGCGGGLLSESPARLGANTTGIDASEANIAIATLHASADPQISPASPSSPLS</sequence>
<dbReference type="Gene3D" id="3.40.50.150">
    <property type="entry name" value="Vaccinia Virus protein VP39"/>
    <property type="match status" value="1"/>
</dbReference>
<evidence type="ECO:0000256" key="1">
    <source>
        <dbReference type="ARBA" id="ARBA00022603"/>
    </source>
</evidence>
<keyword evidence="3" id="KW-0949">S-adenosyl-L-methionine</keyword>
<comment type="caution">
    <text evidence="5">The sequence shown here is derived from an EMBL/GenBank/DDBJ whole genome shotgun (WGS) entry which is preliminary data.</text>
</comment>
<organism evidence="5 6">
    <name type="scientific">Psilocybe cf. subviscida</name>
    <dbReference type="NCBI Taxonomy" id="2480587"/>
    <lineage>
        <taxon>Eukaryota</taxon>
        <taxon>Fungi</taxon>
        <taxon>Dikarya</taxon>
        <taxon>Basidiomycota</taxon>
        <taxon>Agaricomycotina</taxon>
        <taxon>Agaricomycetes</taxon>
        <taxon>Agaricomycetidae</taxon>
        <taxon>Agaricales</taxon>
        <taxon>Agaricineae</taxon>
        <taxon>Strophariaceae</taxon>
        <taxon>Psilocybe</taxon>
    </lineage>
</organism>
<dbReference type="Proteomes" id="UP000567179">
    <property type="component" value="Unassembled WGS sequence"/>
</dbReference>
<dbReference type="InterPro" id="IPR041698">
    <property type="entry name" value="Methyltransf_25"/>
</dbReference>
<proteinExistence type="predicted"/>
<keyword evidence="1" id="KW-0489">Methyltransferase</keyword>
<feature type="domain" description="Methyltransferase" evidence="4">
    <location>
        <begin position="78"/>
        <end position="118"/>
    </location>
</feature>
<dbReference type="GO" id="GO:0032259">
    <property type="term" value="P:methylation"/>
    <property type="evidence" value="ECO:0007669"/>
    <property type="project" value="UniProtKB-KW"/>
</dbReference>
<reference evidence="5 6" key="1">
    <citation type="journal article" date="2020" name="ISME J.">
        <title>Uncovering the hidden diversity of litter-decomposition mechanisms in mushroom-forming fungi.</title>
        <authorList>
            <person name="Floudas D."/>
            <person name="Bentzer J."/>
            <person name="Ahren D."/>
            <person name="Johansson T."/>
            <person name="Persson P."/>
            <person name="Tunlid A."/>
        </authorList>
    </citation>
    <scope>NUCLEOTIDE SEQUENCE [LARGE SCALE GENOMIC DNA]</scope>
    <source>
        <strain evidence="5 6">CBS 101986</strain>
    </source>
</reference>
<dbReference type="PANTHER" id="PTHR43464">
    <property type="entry name" value="METHYLTRANSFERASE"/>
    <property type="match status" value="1"/>
</dbReference>
<dbReference type="PANTHER" id="PTHR43464:SF19">
    <property type="entry name" value="UBIQUINONE BIOSYNTHESIS O-METHYLTRANSFERASE, MITOCHONDRIAL"/>
    <property type="match status" value="1"/>
</dbReference>
<keyword evidence="6" id="KW-1185">Reference proteome</keyword>
<dbReference type="GO" id="GO:0005739">
    <property type="term" value="C:mitochondrion"/>
    <property type="evidence" value="ECO:0007669"/>
    <property type="project" value="TreeGrafter"/>
</dbReference>
<dbReference type="OrthoDB" id="3265906at2759"/>
<evidence type="ECO:0000256" key="2">
    <source>
        <dbReference type="ARBA" id="ARBA00022679"/>
    </source>
</evidence>
<evidence type="ECO:0000256" key="3">
    <source>
        <dbReference type="ARBA" id="ARBA00022691"/>
    </source>
</evidence>
<dbReference type="EMBL" id="JAACJJ010000042">
    <property type="protein sequence ID" value="KAF5316584.1"/>
    <property type="molecule type" value="Genomic_DNA"/>
</dbReference>
<name>A0A8H5B4Q6_9AGAR</name>
<evidence type="ECO:0000259" key="4">
    <source>
        <dbReference type="Pfam" id="PF13649"/>
    </source>
</evidence>
<evidence type="ECO:0000313" key="5">
    <source>
        <dbReference type="EMBL" id="KAF5316584.1"/>
    </source>
</evidence>
<dbReference type="InterPro" id="IPR029063">
    <property type="entry name" value="SAM-dependent_MTases_sf"/>
</dbReference>
<protein>
    <recommendedName>
        <fullName evidence="4">Methyltransferase domain-containing protein</fullName>
    </recommendedName>
</protein>
<dbReference type="SUPFAM" id="SSF53335">
    <property type="entry name" value="S-adenosyl-L-methionine-dependent methyltransferases"/>
    <property type="match status" value="1"/>
</dbReference>
<keyword evidence="2" id="KW-0808">Transferase</keyword>